<dbReference type="InterPro" id="IPR013833">
    <property type="entry name" value="Cyt_c_oxidase_su3_a-hlx"/>
</dbReference>
<dbReference type="PANTHER" id="PTHR11403">
    <property type="entry name" value="CYTOCHROME C OXIDASE SUBUNIT III"/>
    <property type="match status" value="1"/>
</dbReference>
<dbReference type="PROSITE" id="PS50253">
    <property type="entry name" value="COX3"/>
    <property type="match status" value="1"/>
</dbReference>
<dbReference type="AlphaFoldDB" id="A0A4R1LVR7"/>
<comment type="similarity">
    <text evidence="2 6">Belongs to the cytochrome c oxidase subunit 3 family.</text>
</comment>
<name>A0A4R1LVR7_9SPHI</name>
<dbReference type="SUPFAM" id="SSF81452">
    <property type="entry name" value="Cytochrome c oxidase subunit III-like"/>
    <property type="match status" value="1"/>
</dbReference>
<organism evidence="9 10">
    <name type="scientific">Albibacterium bauzanense</name>
    <dbReference type="NCBI Taxonomy" id="653929"/>
    <lineage>
        <taxon>Bacteria</taxon>
        <taxon>Pseudomonadati</taxon>
        <taxon>Bacteroidota</taxon>
        <taxon>Sphingobacteriia</taxon>
        <taxon>Sphingobacteriales</taxon>
        <taxon>Sphingobacteriaceae</taxon>
        <taxon>Albibacterium</taxon>
    </lineage>
</organism>
<protein>
    <submittedName>
        <fullName evidence="9">Cytochrome c oxidase subunit 3</fullName>
    </submittedName>
</protein>
<reference evidence="9 10" key="1">
    <citation type="submission" date="2019-03" db="EMBL/GenBank/DDBJ databases">
        <title>Genomic Encyclopedia of Archaeal and Bacterial Type Strains, Phase II (KMG-II): from individual species to whole genera.</title>
        <authorList>
            <person name="Goeker M."/>
        </authorList>
    </citation>
    <scope>NUCLEOTIDE SEQUENCE [LARGE SCALE GENOMIC DNA]</scope>
    <source>
        <strain evidence="9 10">DSM 22554</strain>
    </source>
</reference>
<dbReference type="OrthoDB" id="679789at2"/>
<dbReference type="EMBL" id="SMGO01000002">
    <property type="protein sequence ID" value="TCK82867.1"/>
    <property type="molecule type" value="Genomic_DNA"/>
</dbReference>
<keyword evidence="4 7" id="KW-1133">Transmembrane helix</keyword>
<dbReference type="InterPro" id="IPR035973">
    <property type="entry name" value="Cyt_c_oxidase_su3-like_sf"/>
</dbReference>
<dbReference type="PANTHER" id="PTHR11403:SF10">
    <property type="entry name" value="CYTOCHROME C OXIDASE"/>
    <property type="match status" value="1"/>
</dbReference>
<dbReference type="RefSeq" id="WP_132223057.1">
    <property type="nucleotide sequence ID" value="NZ_SMGO01000002.1"/>
</dbReference>
<keyword evidence="10" id="KW-1185">Reference proteome</keyword>
<feature type="transmembrane region" description="Helical" evidence="7">
    <location>
        <begin position="23"/>
        <end position="46"/>
    </location>
</feature>
<evidence type="ECO:0000313" key="9">
    <source>
        <dbReference type="EMBL" id="TCK82867.1"/>
    </source>
</evidence>
<keyword evidence="5 7" id="KW-0472">Membrane</keyword>
<dbReference type="InterPro" id="IPR000298">
    <property type="entry name" value="Cyt_c_oxidase-like_su3"/>
</dbReference>
<dbReference type="Proteomes" id="UP000294616">
    <property type="component" value="Unassembled WGS sequence"/>
</dbReference>
<evidence type="ECO:0000256" key="3">
    <source>
        <dbReference type="ARBA" id="ARBA00022692"/>
    </source>
</evidence>
<dbReference type="InterPro" id="IPR024791">
    <property type="entry name" value="Cyt_c/ubiquinol_Oxase_su3"/>
</dbReference>
<evidence type="ECO:0000256" key="1">
    <source>
        <dbReference type="ARBA" id="ARBA00004141"/>
    </source>
</evidence>
<evidence type="ECO:0000256" key="2">
    <source>
        <dbReference type="ARBA" id="ARBA00010581"/>
    </source>
</evidence>
<dbReference type="GO" id="GO:0019646">
    <property type="term" value="P:aerobic electron transport chain"/>
    <property type="evidence" value="ECO:0007669"/>
    <property type="project" value="InterPro"/>
</dbReference>
<keyword evidence="3 6" id="KW-0812">Transmembrane</keyword>
<comment type="subcellular location">
    <subcellularLocation>
        <location evidence="6">Cell membrane</location>
        <topology evidence="6">Multi-pass membrane protein</topology>
    </subcellularLocation>
    <subcellularLocation>
        <location evidence="1">Membrane</location>
        <topology evidence="1">Multi-pass membrane protein</topology>
    </subcellularLocation>
</comment>
<evidence type="ECO:0000313" key="10">
    <source>
        <dbReference type="Proteomes" id="UP000294616"/>
    </source>
</evidence>
<dbReference type="GO" id="GO:0005886">
    <property type="term" value="C:plasma membrane"/>
    <property type="evidence" value="ECO:0007669"/>
    <property type="project" value="UniProtKB-SubCell"/>
</dbReference>
<feature type="transmembrane region" description="Helical" evidence="7">
    <location>
        <begin position="133"/>
        <end position="157"/>
    </location>
</feature>
<sequence length="197" mass="22301">MNTHPENNIEDPARASAFKAKRFALWLFIIASFMIFASLSSGFIVYTAGGIDKGIKIILPKAFITSTVVIIASSITVHMALLATRKGESMKRKILLALSVLLGLGFFASQFHAWQVLVEQGAFFINNNASQSFIYVFTGFHLVHIFAGIIVLLFAFFRPLNKYSLSQNVYNMELSAMFWHFLDILWIYIYVFLLLNQ</sequence>
<evidence type="ECO:0000256" key="7">
    <source>
        <dbReference type="SAM" id="Phobius"/>
    </source>
</evidence>
<feature type="transmembrane region" description="Helical" evidence="7">
    <location>
        <begin position="177"/>
        <end position="195"/>
    </location>
</feature>
<feature type="transmembrane region" description="Helical" evidence="7">
    <location>
        <begin position="94"/>
        <end position="113"/>
    </location>
</feature>
<dbReference type="Pfam" id="PF00510">
    <property type="entry name" value="COX3"/>
    <property type="match status" value="1"/>
</dbReference>
<gene>
    <name evidence="9" type="ORF">C8N28_1452</name>
</gene>
<feature type="transmembrane region" description="Helical" evidence="7">
    <location>
        <begin position="58"/>
        <end position="82"/>
    </location>
</feature>
<evidence type="ECO:0000256" key="5">
    <source>
        <dbReference type="ARBA" id="ARBA00023136"/>
    </source>
</evidence>
<evidence type="ECO:0000256" key="4">
    <source>
        <dbReference type="ARBA" id="ARBA00022989"/>
    </source>
</evidence>
<evidence type="ECO:0000256" key="6">
    <source>
        <dbReference type="RuleBase" id="RU003376"/>
    </source>
</evidence>
<dbReference type="Gene3D" id="1.20.120.80">
    <property type="entry name" value="Cytochrome c oxidase, subunit III, four-helix bundle"/>
    <property type="match status" value="1"/>
</dbReference>
<feature type="domain" description="Heme-copper oxidase subunit III family profile" evidence="8">
    <location>
        <begin position="1"/>
        <end position="197"/>
    </location>
</feature>
<evidence type="ECO:0000259" key="8">
    <source>
        <dbReference type="PROSITE" id="PS50253"/>
    </source>
</evidence>
<accession>A0A4R1LVR7</accession>
<comment type="caution">
    <text evidence="9">The sequence shown here is derived from an EMBL/GenBank/DDBJ whole genome shotgun (WGS) entry which is preliminary data.</text>
</comment>
<proteinExistence type="inferred from homology"/>
<dbReference type="GO" id="GO:0004129">
    <property type="term" value="F:cytochrome-c oxidase activity"/>
    <property type="evidence" value="ECO:0007669"/>
    <property type="project" value="InterPro"/>
</dbReference>